<accession>A0A0Z8ND07</accession>
<dbReference type="RefSeq" id="WP_044674818.1">
    <property type="nucleotide sequence ID" value="NZ_CEDG01000068.1"/>
</dbReference>
<sequence length="97" mass="11212">MQVLTVNGGCYFLIGDNQVKPENLTKDNLLKLFNEIYEIEDIESVELPTEEELNNIKNPVEKEIVNQIIQKIEEFINNLESTKRDIESSFPNIEIEG</sequence>
<reference evidence="1 3" key="1">
    <citation type="submission" date="2016-02" db="EMBL/GenBank/DDBJ databases">
        <authorList>
            <consortium name="Pathogen Informatics"/>
        </authorList>
    </citation>
    <scope>NUCLEOTIDE SEQUENCE [LARGE SCALE GENOMIC DNA]</scope>
    <source>
        <strain evidence="1 3">LSS90</strain>
    </source>
</reference>
<dbReference type="AlphaFoldDB" id="A0A0Z8ND07"/>
<dbReference type="EMBL" id="RRZO01000006">
    <property type="protein sequence ID" value="RRN52123.1"/>
    <property type="molecule type" value="Genomic_DNA"/>
</dbReference>
<evidence type="ECO:0000313" key="3">
    <source>
        <dbReference type="Proteomes" id="UP000071765"/>
    </source>
</evidence>
<evidence type="ECO:0000313" key="1">
    <source>
        <dbReference type="EMBL" id="CYW25158.1"/>
    </source>
</evidence>
<reference evidence="2 4" key="2">
    <citation type="submission" date="2018-11" db="EMBL/GenBank/DDBJ databases">
        <title>Changes in penicillin susceptibility of Streptococcus suis isolates by amino acid alterations in the penicillin-binding protein.</title>
        <authorList>
            <person name="Niemann L."/>
            <person name="Eichhorn I."/>
        </authorList>
    </citation>
    <scope>NUCLEOTIDE SEQUENCE [LARGE SCALE GENOMIC DNA]</scope>
    <source>
        <strain evidence="2 4">IMT40738</strain>
    </source>
</reference>
<dbReference type="Proteomes" id="UP000071765">
    <property type="component" value="Unassembled WGS sequence"/>
</dbReference>
<name>A0A0Z8ND07_STRSU</name>
<protein>
    <submittedName>
        <fullName evidence="1">Uncharacterized protein</fullName>
    </submittedName>
</protein>
<dbReference type="EMBL" id="FIIN01000019">
    <property type="protein sequence ID" value="CYW25158.1"/>
    <property type="molecule type" value="Genomic_DNA"/>
</dbReference>
<gene>
    <name evidence="2" type="ORF">EI220_02850</name>
    <name evidence="1" type="ORF">ERS132452_02085</name>
</gene>
<dbReference type="Proteomes" id="UP000278566">
    <property type="component" value="Unassembled WGS sequence"/>
</dbReference>
<evidence type="ECO:0000313" key="2">
    <source>
        <dbReference type="EMBL" id="RRN52123.1"/>
    </source>
</evidence>
<proteinExistence type="predicted"/>
<evidence type="ECO:0000313" key="4">
    <source>
        <dbReference type="Proteomes" id="UP000278566"/>
    </source>
</evidence>
<organism evidence="1 3">
    <name type="scientific">Streptococcus suis</name>
    <dbReference type="NCBI Taxonomy" id="1307"/>
    <lineage>
        <taxon>Bacteria</taxon>
        <taxon>Bacillati</taxon>
        <taxon>Bacillota</taxon>
        <taxon>Bacilli</taxon>
        <taxon>Lactobacillales</taxon>
        <taxon>Streptococcaceae</taxon>
        <taxon>Streptococcus</taxon>
    </lineage>
</organism>